<dbReference type="AlphaFoldDB" id="A0A2P7S0S1"/>
<accession>A0A2P7S0S1</accession>
<comment type="caution">
    <text evidence="1">The sequence shown here is derived from an EMBL/GenBank/DDBJ whole genome shotgun (WGS) entry which is preliminary data.</text>
</comment>
<reference evidence="1 2" key="1">
    <citation type="submission" date="2018-03" db="EMBL/GenBank/DDBJ databases">
        <title>The draft genome of Mesorhizobium soli JCM 19897.</title>
        <authorList>
            <person name="Li L."/>
            <person name="Liu L."/>
            <person name="Liang L."/>
            <person name="Wang T."/>
            <person name="Zhang X."/>
        </authorList>
    </citation>
    <scope>NUCLEOTIDE SEQUENCE [LARGE SCALE GENOMIC DNA]</scope>
    <source>
        <strain evidence="1 2">JCM 19897</strain>
    </source>
</reference>
<name>A0A2P7S0S1_9HYPH</name>
<evidence type="ECO:0000313" key="1">
    <source>
        <dbReference type="EMBL" id="PSJ56059.1"/>
    </source>
</evidence>
<sequence length="113" mass="13001">MQLLTAVMGVLSRVVQHWFRGGRMSSDGHHEYFAPSDMAMIERVLARFDLREPLCSPAMQRGAAKFLIRKFQEGMTEEVDMAIALVRYLGLWRVWWSRPQPSAEPLPNGVRRA</sequence>
<dbReference type="Proteomes" id="UP000240653">
    <property type="component" value="Unassembled WGS sequence"/>
</dbReference>
<protein>
    <submittedName>
        <fullName evidence="1">Uncharacterized protein</fullName>
    </submittedName>
</protein>
<keyword evidence="2" id="KW-1185">Reference proteome</keyword>
<gene>
    <name evidence="1" type="ORF">C7I85_25350</name>
</gene>
<proteinExistence type="predicted"/>
<dbReference type="EMBL" id="PXYL01000020">
    <property type="protein sequence ID" value="PSJ56059.1"/>
    <property type="molecule type" value="Genomic_DNA"/>
</dbReference>
<evidence type="ECO:0000313" key="2">
    <source>
        <dbReference type="Proteomes" id="UP000240653"/>
    </source>
</evidence>
<organism evidence="1 2">
    <name type="scientific">Pseudaminobacter soli</name>
    <name type="common">ex Li et al. 2025</name>
    <dbReference type="NCBI Taxonomy" id="1295366"/>
    <lineage>
        <taxon>Bacteria</taxon>
        <taxon>Pseudomonadati</taxon>
        <taxon>Pseudomonadota</taxon>
        <taxon>Alphaproteobacteria</taxon>
        <taxon>Hyphomicrobiales</taxon>
        <taxon>Phyllobacteriaceae</taxon>
        <taxon>Pseudaminobacter</taxon>
    </lineage>
</organism>